<dbReference type="SUPFAM" id="SSF55486">
    <property type="entry name" value="Metalloproteases ('zincins'), catalytic domain"/>
    <property type="match status" value="1"/>
</dbReference>
<accession>A0A934MP55</accession>
<reference evidence="1" key="1">
    <citation type="submission" date="2020-12" db="EMBL/GenBank/DDBJ databases">
        <authorList>
            <person name="Huq M.A."/>
        </authorList>
    </citation>
    <scope>NUCLEOTIDE SEQUENCE</scope>
    <source>
        <strain evidence="1">MAHUQ-46</strain>
    </source>
</reference>
<evidence type="ECO:0000313" key="2">
    <source>
        <dbReference type="Proteomes" id="UP000640274"/>
    </source>
</evidence>
<dbReference type="AlphaFoldDB" id="A0A934MP55"/>
<dbReference type="EMBL" id="JAELUP010000038">
    <property type="protein sequence ID" value="MBJ6361721.1"/>
    <property type="molecule type" value="Genomic_DNA"/>
</dbReference>
<proteinExistence type="predicted"/>
<dbReference type="GO" id="GO:0008237">
    <property type="term" value="F:metallopeptidase activity"/>
    <property type="evidence" value="ECO:0007669"/>
    <property type="project" value="InterPro"/>
</dbReference>
<protein>
    <submittedName>
        <fullName evidence="1">Uncharacterized protein</fullName>
    </submittedName>
</protein>
<name>A0A934MP55_9BACL</name>
<organism evidence="1 2">
    <name type="scientific">Paenibacillus roseus</name>
    <dbReference type="NCBI Taxonomy" id="2798579"/>
    <lineage>
        <taxon>Bacteria</taxon>
        <taxon>Bacillati</taxon>
        <taxon>Bacillota</taxon>
        <taxon>Bacilli</taxon>
        <taxon>Bacillales</taxon>
        <taxon>Paenibacillaceae</taxon>
        <taxon>Paenibacillus</taxon>
    </lineage>
</organism>
<comment type="caution">
    <text evidence="1">The sequence shown here is derived from an EMBL/GenBank/DDBJ whole genome shotgun (WGS) entry which is preliminary data.</text>
</comment>
<dbReference type="RefSeq" id="WP_199019273.1">
    <property type="nucleotide sequence ID" value="NZ_JAELUP010000038.1"/>
</dbReference>
<keyword evidence="2" id="KW-1185">Reference proteome</keyword>
<dbReference type="Proteomes" id="UP000640274">
    <property type="component" value="Unassembled WGS sequence"/>
</dbReference>
<dbReference type="Gene3D" id="3.40.390.10">
    <property type="entry name" value="Collagenase (Catalytic Domain)"/>
    <property type="match status" value="1"/>
</dbReference>
<gene>
    <name evidence="1" type="ORF">JFN88_10490</name>
</gene>
<dbReference type="InterPro" id="IPR024079">
    <property type="entry name" value="MetalloPept_cat_dom_sf"/>
</dbReference>
<evidence type="ECO:0000313" key="1">
    <source>
        <dbReference type="EMBL" id="MBJ6361721.1"/>
    </source>
</evidence>
<sequence>MSPNDKNSYEPPVGAPVYVYIDEQFINKVQSLYKYDLIHAIFKNLKQDEQSDYISNIQHVAERIRQAAYELAKQYASKQAGQMDHEIFKKIAPQIVGEIAQQFVSEHPKKIVSVIIKQIFEDVNKYYNPYVNFLVEDIFLLPKSFKRNTAHQYIDNISDQIEHPNAITLFLSGDENTTKNDAGRPEYLGTTIANLNPSFIARKGAFIMVFISSLWQTVLTLTHELAHLYKIPHNSDPHSIMYGSYKRGRNNPFNSAEQAVLKSNRARYYK</sequence>